<protein>
    <submittedName>
        <fullName evidence="2">Microcystin-dependent protein</fullName>
    </submittedName>
</protein>
<sequence>MNKFKKLTIIALLMIGVKGFSQNVPLIGQIMWVPYNVVPKNWAPCDGRLLNISQNTALFSLLGTQFGGNGTTNFALPDMRGRTIMGDGPNYVVGTQVGVPWVTLTPNELPTHNHNLTAVKVKGDSSTPVGNRMADTLAGDPEYSDAAADTTMSNNMLSGSGASQPHNNMQPYTTLKCIIALQGIYPSRN</sequence>
<dbReference type="Gene3D" id="3.90.1340.10">
    <property type="entry name" value="Phage tail collar domain"/>
    <property type="match status" value="1"/>
</dbReference>
<feature type="domain" description="Phage tail collar" evidence="1">
    <location>
        <begin position="28"/>
        <end position="84"/>
    </location>
</feature>
<dbReference type="EMBL" id="FUYZ01000003">
    <property type="protein sequence ID" value="SKB83669.1"/>
    <property type="molecule type" value="Genomic_DNA"/>
</dbReference>
<dbReference type="Proteomes" id="UP000191112">
    <property type="component" value="Unassembled WGS sequence"/>
</dbReference>
<dbReference type="InterPro" id="IPR037053">
    <property type="entry name" value="Phage_tail_collar_dom_sf"/>
</dbReference>
<reference evidence="2 3" key="1">
    <citation type="submission" date="2017-02" db="EMBL/GenBank/DDBJ databases">
        <authorList>
            <person name="Peterson S.W."/>
        </authorList>
    </citation>
    <scope>NUCLEOTIDE SEQUENCE [LARGE SCALE GENOMIC DNA]</scope>
    <source>
        <strain evidence="2 3">DSM 22323</strain>
    </source>
</reference>
<evidence type="ECO:0000313" key="3">
    <source>
        <dbReference type="Proteomes" id="UP000191112"/>
    </source>
</evidence>
<evidence type="ECO:0000259" key="1">
    <source>
        <dbReference type="Pfam" id="PF07484"/>
    </source>
</evidence>
<dbReference type="InterPro" id="IPR011083">
    <property type="entry name" value="Phage_tail_collar_dom"/>
</dbReference>
<keyword evidence="3" id="KW-1185">Reference proteome</keyword>
<organism evidence="2 3">
    <name type="scientific">Soonwooa buanensis</name>
    <dbReference type="NCBI Taxonomy" id="619805"/>
    <lineage>
        <taxon>Bacteria</taxon>
        <taxon>Pseudomonadati</taxon>
        <taxon>Bacteroidota</taxon>
        <taxon>Flavobacteriia</taxon>
        <taxon>Flavobacteriales</taxon>
        <taxon>Weeksellaceae</taxon>
        <taxon>Chryseobacterium group</taxon>
        <taxon>Soonwooa</taxon>
    </lineage>
</organism>
<accession>A0A1T5EII1</accession>
<name>A0A1T5EII1_9FLAO</name>
<dbReference type="SUPFAM" id="SSF88874">
    <property type="entry name" value="Receptor-binding domain of short tail fibre protein gp12"/>
    <property type="match status" value="1"/>
</dbReference>
<dbReference type="STRING" id="619805.SAMN05660477_01438"/>
<evidence type="ECO:0000313" key="2">
    <source>
        <dbReference type="EMBL" id="SKB83669.1"/>
    </source>
</evidence>
<gene>
    <name evidence="2" type="ORF">SAMN05660477_01438</name>
</gene>
<proteinExistence type="predicted"/>
<dbReference type="Pfam" id="PF07484">
    <property type="entry name" value="Collar"/>
    <property type="match status" value="1"/>
</dbReference>
<dbReference type="AlphaFoldDB" id="A0A1T5EII1"/>